<evidence type="ECO:0000256" key="4">
    <source>
        <dbReference type="ARBA" id="ARBA00022898"/>
    </source>
</evidence>
<dbReference type="InterPro" id="IPR015421">
    <property type="entry name" value="PyrdxlP-dep_Trfase_major"/>
</dbReference>
<comment type="cofactor">
    <cofactor evidence="1 6 7">
        <name>pyridoxal 5'-phosphate</name>
        <dbReference type="ChEBI" id="CHEBI:597326"/>
    </cofactor>
</comment>
<dbReference type="InterPro" id="IPR051151">
    <property type="entry name" value="Group_II_Decarboxylase"/>
</dbReference>
<comment type="caution">
    <text evidence="8">The sequence shown here is derived from an EMBL/GenBank/DDBJ whole genome shotgun (WGS) entry which is preliminary data.</text>
</comment>
<evidence type="ECO:0000313" key="8">
    <source>
        <dbReference type="EMBL" id="TDD40967.1"/>
    </source>
</evidence>
<dbReference type="Gene3D" id="3.40.640.10">
    <property type="entry name" value="Type I PLP-dependent aspartate aminotransferase-like (Major domain)"/>
    <property type="match status" value="1"/>
</dbReference>
<keyword evidence="4 6" id="KW-0663">Pyridoxal phosphate</keyword>
<evidence type="ECO:0000256" key="1">
    <source>
        <dbReference type="ARBA" id="ARBA00001933"/>
    </source>
</evidence>
<dbReference type="EMBL" id="SMKW01000064">
    <property type="protein sequence ID" value="TDD40967.1"/>
    <property type="molecule type" value="Genomic_DNA"/>
</dbReference>
<evidence type="ECO:0000256" key="2">
    <source>
        <dbReference type="ARBA" id="ARBA00009533"/>
    </source>
</evidence>
<dbReference type="OrthoDB" id="3335676at2"/>
<evidence type="ECO:0000256" key="7">
    <source>
        <dbReference type="RuleBase" id="RU000382"/>
    </source>
</evidence>
<dbReference type="Proteomes" id="UP000294947">
    <property type="component" value="Unassembled WGS sequence"/>
</dbReference>
<reference evidence="8 9" key="1">
    <citation type="submission" date="2019-03" db="EMBL/GenBank/DDBJ databases">
        <title>Draft genome sequences of novel Actinobacteria.</title>
        <authorList>
            <person name="Sahin N."/>
            <person name="Ay H."/>
            <person name="Saygin H."/>
        </authorList>
    </citation>
    <scope>NUCLEOTIDE SEQUENCE [LARGE SCALE GENOMIC DNA]</scope>
    <source>
        <strain evidence="8 9">7K502</strain>
    </source>
</reference>
<dbReference type="RefSeq" id="WP_132492624.1">
    <property type="nucleotide sequence ID" value="NZ_SMKW01000064.1"/>
</dbReference>
<dbReference type="GO" id="GO:0019752">
    <property type="term" value="P:carboxylic acid metabolic process"/>
    <property type="evidence" value="ECO:0007669"/>
    <property type="project" value="InterPro"/>
</dbReference>
<dbReference type="AlphaFoldDB" id="A0A4V2YK24"/>
<dbReference type="SUPFAM" id="SSF53383">
    <property type="entry name" value="PLP-dependent transferases"/>
    <property type="match status" value="1"/>
</dbReference>
<dbReference type="InterPro" id="IPR015424">
    <property type="entry name" value="PyrdxlP-dep_Trfase"/>
</dbReference>
<gene>
    <name evidence="8" type="ORF">E1288_34010</name>
</gene>
<evidence type="ECO:0000256" key="3">
    <source>
        <dbReference type="ARBA" id="ARBA00022793"/>
    </source>
</evidence>
<comment type="similarity">
    <text evidence="2 7">Belongs to the group II decarboxylase family.</text>
</comment>
<dbReference type="InterPro" id="IPR002129">
    <property type="entry name" value="PyrdxlP-dep_de-COase"/>
</dbReference>
<keyword evidence="5 7" id="KW-0456">Lyase</keyword>
<keyword evidence="3" id="KW-0210">Decarboxylase</keyword>
<evidence type="ECO:0000313" key="9">
    <source>
        <dbReference type="Proteomes" id="UP000294947"/>
    </source>
</evidence>
<dbReference type="Pfam" id="PF00282">
    <property type="entry name" value="Pyridoxal_deC"/>
    <property type="match status" value="1"/>
</dbReference>
<proteinExistence type="inferred from homology"/>
<dbReference type="GO" id="GO:0004058">
    <property type="term" value="F:aromatic-L-amino-acid decarboxylase activity"/>
    <property type="evidence" value="ECO:0007669"/>
    <property type="project" value="UniProtKB-ARBA"/>
</dbReference>
<dbReference type="PANTHER" id="PTHR46101:SF18">
    <property type="entry name" value="HISTIDINE DECARBOXYLASE"/>
    <property type="match status" value="1"/>
</dbReference>
<organism evidence="8 9">
    <name type="scientific">Saccharopolyspora elongata</name>
    <dbReference type="NCBI Taxonomy" id="2530387"/>
    <lineage>
        <taxon>Bacteria</taxon>
        <taxon>Bacillati</taxon>
        <taxon>Actinomycetota</taxon>
        <taxon>Actinomycetes</taxon>
        <taxon>Pseudonocardiales</taxon>
        <taxon>Pseudonocardiaceae</taxon>
        <taxon>Saccharopolyspora</taxon>
    </lineage>
</organism>
<dbReference type="PANTHER" id="PTHR46101">
    <property type="match status" value="1"/>
</dbReference>
<dbReference type="GO" id="GO:0030170">
    <property type="term" value="F:pyridoxal phosphate binding"/>
    <property type="evidence" value="ECO:0007669"/>
    <property type="project" value="InterPro"/>
</dbReference>
<keyword evidence="9" id="KW-1185">Reference proteome</keyword>
<evidence type="ECO:0000256" key="5">
    <source>
        <dbReference type="ARBA" id="ARBA00023239"/>
    </source>
</evidence>
<accession>A0A4V2YK24</accession>
<name>A0A4V2YK24_9PSEU</name>
<feature type="modified residue" description="N6-(pyridoxal phosphate)lysine" evidence="6">
    <location>
        <position position="364"/>
    </location>
</feature>
<sequence length="552" mass="61517">MTAQEPPKLDDKSFELSSKGLSDKERTARLGELKKYLDYYQEHFLGYQVNQDLHEIREDLSHFLGVHTNNIGDPYVDSNLATHTKPLEKAVLKRYAELWGIGPHDASTSEQAWKSAWGYVLSMGSSEGNVYGLLNARDYLSGKILLANPGADPGLLMSQAAVSAPYLDTPTKRANALQPVAFFSQDSHYSVAKAAHTLAIPTFGEVGNKYYSEFREYETCGYQDCWPAEIPSNDDGSINVQRLVTTVDFFARRGHPVLVVCNLGTTFKGAYDNVGHIAKRLQKEVFDHYSMGEREFTVNTKGGKPIKGKRRAFWIHVDGALGASYLPYLKKAHDAGLLDGEQVDIPDFDFRVEQVSSIVTSGHKYPGSPWACGIYMTRRKFQIQPPPMAAYVASPDTTFGGSRNGFSPIVLWNQLAKHPEEEQVRRIAQSVKLARHTYHKLKELGKRLGKDLRPGYTPETLSVQFLQPNKHIVRKYSLASVPIDETTTMCHMFVMPHVSEDGALKNLLEDLETDGKAFEQDGTGGQAAPPVDYQASETAEWQALLGTDRGFM</sequence>
<evidence type="ECO:0000256" key="6">
    <source>
        <dbReference type="PIRSR" id="PIRSR602129-50"/>
    </source>
</evidence>
<protein>
    <recommendedName>
        <fullName evidence="10">Histidine decarboxylase</fullName>
    </recommendedName>
</protein>
<evidence type="ECO:0008006" key="10">
    <source>
        <dbReference type="Google" id="ProtNLM"/>
    </source>
</evidence>